<gene>
    <name evidence="8" type="ORF">DSM00_2477</name>
</gene>
<accession>A0A4Q0P605</accession>
<dbReference type="SUPFAM" id="SSF48452">
    <property type="entry name" value="TPR-like"/>
    <property type="match status" value="1"/>
</dbReference>
<evidence type="ECO:0000256" key="2">
    <source>
        <dbReference type="ARBA" id="ARBA00006275"/>
    </source>
</evidence>
<proteinExistence type="inferred from homology"/>
<dbReference type="EMBL" id="QOVM01000005">
    <property type="protein sequence ID" value="RXG21628.1"/>
    <property type="molecule type" value="Genomic_DNA"/>
</dbReference>
<evidence type="ECO:0000259" key="7">
    <source>
        <dbReference type="Pfam" id="PF14322"/>
    </source>
</evidence>
<keyword evidence="5" id="KW-0998">Cell outer membrane</keyword>
<feature type="domain" description="RagB/SusD" evidence="6">
    <location>
        <begin position="272"/>
        <end position="532"/>
    </location>
</feature>
<evidence type="ECO:0000259" key="6">
    <source>
        <dbReference type="Pfam" id="PF07980"/>
    </source>
</evidence>
<keyword evidence="3" id="KW-0732">Signal</keyword>
<dbReference type="InterPro" id="IPR011990">
    <property type="entry name" value="TPR-like_helical_dom_sf"/>
</dbReference>
<dbReference type="InterPro" id="IPR033985">
    <property type="entry name" value="SusD-like_N"/>
</dbReference>
<dbReference type="Gene3D" id="1.25.40.390">
    <property type="match status" value="1"/>
</dbReference>
<name>A0A4Q0P605_9FLAO</name>
<dbReference type="GO" id="GO:0009279">
    <property type="term" value="C:cell outer membrane"/>
    <property type="evidence" value="ECO:0007669"/>
    <property type="project" value="UniProtKB-SubCell"/>
</dbReference>
<comment type="similarity">
    <text evidence="2">Belongs to the SusD family.</text>
</comment>
<dbReference type="InterPro" id="IPR012944">
    <property type="entry name" value="SusD_RagB_dom"/>
</dbReference>
<dbReference type="Proteomes" id="UP000289238">
    <property type="component" value="Unassembled WGS sequence"/>
</dbReference>
<dbReference type="Pfam" id="PF14322">
    <property type="entry name" value="SusD-like_3"/>
    <property type="match status" value="1"/>
</dbReference>
<evidence type="ECO:0000313" key="9">
    <source>
        <dbReference type="Proteomes" id="UP000289238"/>
    </source>
</evidence>
<evidence type="ECO:0000313" key="8">
    <source>
        <dbReference type="EMBL" id="RXG21628.1"/>
    </source>
</evidence>
<evidence type="ECO:0000256" key="3">
    <source>
        <dbReference type="ARBA" id="ARBA00022729"/>
    </source>
</evidence>
<organism evidence="8 9">
    <name type="scientific">Leeuwenhoekiella aequorea</name>
    <dbReference type="NCBI Taxonomy" id="283736"/>
    <lineage>
        <taxon>Bacteria</taxon>
        <taxon>Pseudomonadati</taxon>
        <taxon>Bacteroidota</taxon>
        <taxon>Flavobacteriia</taxon>
        <taxon>Flavobacteriales</taxon>
        <taxon>Flavobacteriaceae</taxon>
        <taxon>Leeuwenhoekiella</taxon>
    </lineage>
</organism>
<protein>
    <submittedName>
        <fullName evidence="8">Putative outer membrane starch-binding protein</fullName>
    </submittedName>
</protein>
<comment type="caution">
    <text evidence="8">The sequence shown here is derived from an EMBL/GenBank/DDBJ whole genome shotgun (WGS) entry which is preliminary data.</text>
</comment>
<dbReference type="RefSeq" id="WP_128758242.1">
    <property type="nucleotide sequence ID" value="NZ_QOVM01000005.1"/>
</dbReference>
<reference evidence="8 9" key="1">
    <citation type="submission" date="2018-07" db="EMBL/GenBank/DDBJ databases">
        <title>Leeuwenhoekiella genomics.</title>
        <authorList>
            <person name="Tahon G."/>
            <person name="Willems A."/>
        </authorList>
    </citation>
    <scope>NUCLEOTIDE SEQUENCE [LARGE SCALE GENOMIC DNA]</scope>
    <source>
        <strain evidence="8 9">LMG 22550</strain>
    </source>
</reference>
<sequence>MKIKTLIKPFTFSAFAIAILVSCTDLEIEETDSIISEDTGDFTFTPLADPASSLSDLYNKVGGDFQGQDNIYALNEVTTDELLVPTRGTDWGDNGVWRQLHTHTWNAAHIFILNSWNTLNQNVFRATEIIESNPSTAVVAEAKFLRAYNMFFVMDFFGSVPFREVTEGPDVDPRVLSRMEAYDFVMQDLTEALADLPTTGPDLTKTVKATKQAAQFLLAKLYLNASVYNGSGTFDPTDMDAVIAAVDAITASGFAVESDKNYFEIFEPTEDTETIFFLRSEVAARIWNSLHYNQNAPDNTGGGWNGFSTLAEFYDKFEGDPNSNYAGDGQEERRGIVWDNTNANDLNLGIGYGFLIGQQYNSDGTMLKNRQGGPLAFTKEIPALVGNTEVQGIRLLKYHPYDPIPDTGDDSPLIESFRRHQIFFRYADAYLMKAEALFRKGQTAEALAMVNDLRSKRDNTPALTSLDETSLLDERARELFIETWRRNDLVRFDQFTSPWSLKEVTGDPNKNLFPIPEIALLSNPNLTQNPGY</sequence>
<feature type="domain" description="SusD-like N-terminal" evidence="7">
    <location>
        <begin position="90"/>
        <end position="223"/>
    </location>
</feature>
<dbReference type="Pfam" id="PF07980">
    <property type="entry name" value="SusD_RagB"/>
    <property type="match status" value="1"/>
</dbReference>
<evidence type="ECO:0000256" key="1">
    <source>
        <dbReference type="ARBA" id="ARBA00004442"/>
    </source>
</evidence>
<dbReference type="OrthoDB" id="5694214at2"/>
<dbReference type="AlphaFoldDB" id="A0A4Q0P605"/>
<evidence type="ECO:0000256" key="4">
    <source>
        <dbReference type="ARBA" id="ARBA00023136"/>
    </source>
</evidence>
<dbReference type="PROSITE" id="PS51257">
    <property type="entry name" value="PROKAR_LIPOPROTEIN"/>
    <property type="match status" value="1"/>
</dbReference>
<keyword evidence="9" id="KW-1185">Reference proteome</keyword>
<comment type="subcellular location">
    <subcellularLocation>
        <location evidence="1">Cell outer membrane</location>
    </subcellularLocation>
</comment>
<evidence type="ECO:0000256" key="5">
    <source>
        <dbReference type="ARBA" id="ARBA00023237"/>
    </source>
</evidence>
<keyword evidence="4" id="KW-0472">Membrane</keyword>